<dbReference type="PRINTS" id="PR00032">
    <property type="entry name" value="HTHARAC"/>
</dbReference>
<evidence type="ECO:0000256" key="2">
    <source>
        <dbReference type="ARBA" id="ARBA00023125"/>
    </source>
</evidence>
<gene>
    <name evidence="6" type="ORF">H9841_12150</name>
</gene>
<feature type="region of interest" description="Disordered" evidence="4">
    <location>
        <begin position="255"/>
        <end position="276"/>
    </location>
</feature>
<name>A0A9D2C089_9FIRM</name>
<comment type="caution">
    <text evidence="6">The sequence shown here is derived from an EMBL/GenBank/DDBJ whole genome shotgun (WGS) entry which is preliminary data.</text>
</comment>
<dbReference type="Gene3D" id="1.10.10.60">
    <property type="entry name" value="Homeodomain-like"/>
    <property type="match status" value="2"/>
</dbReference>
<dbReference type="PANTHER" id="PTHR43280:SF2">
    <property type="entry name" value="HTH-TYPE TRANSCRIPTIONAL REGULATOR EXSA"/>
    <property type="match status" value="1"/>
</dbReference>
<evidence type="ECO:0000256" key="3">
    <source>
        <dbReference type="ARBA" id="ARBA00023163"/>
    </source>
</evidence>
<dbReference type="PROSITE" id="PS01124">
    <property type="entry name" value="HTH_ARAC_FAMILY_2"/>
    <property type="match status" value="1"/>
</dbReference>
<sequence length="276" mass="29374">MSDLLTLSSARVLVLPSGGLHRGYAGDLCCCLLAAVQGALTVSSYARSDILSPGQALALSQCGEFDVQSVGEGVGMLVRLQGDLPGRLLASRLSDGAVLFPRGGGAVREAVLSLSVLEDEHAPVSGTAASAYAYTMLTNLISGPAAGADSRSEEPLSPLVEAAVGIIQEEFPFLEGLDELAERLEVSKSHLIRTFTKQTGVSPGRYITHMRVEYAKLLLRGEDPSIAYVAEASGFANANYFAKVFRRETGMSPSEYLETAPRQERKGPPKRAPFLW</sequence>
<dbReference type="GO" id="GO:0003700">
    <property type="term" value="F:DNA-binding transcription factor activity"/>
    <property type="evidence" value="ECO:0007669"/>
    <property type="project" value="InterPro"/>
</dbReference>
<dbReference type="Pfam" id="PF12833">
    <property type="entry name" value="HTH_18"/>
    <property type="match status" value="1"/>
</dbReference>
<evidence type="ECO:0000313" key="6">
    <source>
        <dbReference type="EMBL" id="HIY22638.1"/>
    </source>
</evidence>
<evidence type="ECO:0000259" key="5">
    <source>
        <dbReference type="PROSITE" id="PS01124"/>
    </source>
</evidence>
<reference evidence="6" key="1">
    <citation type="journal article" date="2021" name="PeerJ">
        <title>Extensive microbial diversity within the chicken gut microbiome revealed by metagenomics and culture.</title>
        <authorList>
            <person name="Gilroy R."/>
            <person name="Ravi A."/>
            <person name="Getino M."/>
            <person name="Pursley I."/>
            <person name="Horton D.L."/>
            <person name="Alikhan N.F."/>
            <person name="Baker D."/>
            <person name="Gharbi K."/>
            <person name="Hall N."/>
            <person name="Watson M."/>
            <person name="Adriaenssens E.M."/>
            <person name="Foster-Nyarko E."/>
            <person name="Jarju S."/>
            <person name="Secka A."/>
            <person name="Antonio M."/>
            <person name="Oren A."/>
            <person name="Chaudhuri R.R."/>
            <person name="La Ragione R."/>
            <person name="Hildebrand F."/>
            <person name="Pallen M.J."/>
        </authorList>
    </citation>
    <scope>NUCLEOTIDE SEQUENCE</scope>
    <source>
        <strain evidence="6">ChiBcec16_6824</strain>
    </source>
</reference>
<dbReference type="PROSITE" id="PS00041">
    <property type="entry name" value="HTH_ARAC_FAMILY_1"/>
    <property type="match status" value="1"/>
</dbReference>
<accession>A0A9D2C089</accession>
<dbReference type="InterPro" id="IPR020449">
    <property type="entry name" value="Tscrpt_reg_AraC-type_HTH"/>
</dbReference>
<dbReference type="InterPro" id="IPR018062">
    <property type="entry name" value="HTH_AraC-typ_CS"/>
</dbReference>
<dbReference type="SUPFAM" id="SSF46689">
    <property type="entry name" value="Homeodomain-like"/>
    <property type="match status" value="2"/>
</dbReference>
<dbReference type="Proteomes" id="UP000823868">
    <property type="component" value="Unassembled WGS sequence"/>
</dbReference>
<keyword evidence="1" id="KW-0805">Transcription regulation</keyword>
<dbReference type="InterPro" id="IPR018060">
    <property type="entry name" value="HTH_AraC"/>
</dbReference>
<keyword evidence="2" id="KW-0238">DNA-binding</keyword>
<evidence type="ECO:0000256" key="1">
    <source>
        <dbReference type="ARBA" id="ARBA00023015"/>
    </source>
</evidence>
<protein>
    <submittedName>
        <fullName evidence="6">AraC family transcriptional regulator</fullName>
    </submittedName>
</protein>
<organism evidence="6 7">
    <name type="scientific">Candidatus Flavonifractor merdigallinarum</name>
    <dbReference type="NCBI Taxonomy" id="2838589"/>
    <lineage>
        <taxon>Bacteria</taxon>
        <taxon>Bacillati</taxon>
        <taxon>Bacillota</taxon>
        <taxon>Clostridia</taxon>
        <taxon>Eubacteriales</taxon>
        <taxon>Oscillospiraceae</taxon>
        <taxon>Flavonifractor</taxon>
    </lineage>
</organism>
<proteinExistence type="predicted"/>
<evidence type="ECO:0000256" key="4">
    <source>
        <dbReference type="SAM" id="MobiDB-lite"/>
    </source>
</evidence>
<dbReference type="InterPro" id="IPR009057">
    <property type="entry name" value="Homeodomain-like_sf"/>
</dbReference>
<dbReference type="PANTHER" id="PTHR43280">
    <property type="entry name" value="ARAC-FAMILY TRANSCRIPTIONAL REGULATOR"/>
    <property type="match status" value="1"/>
</dbReference>
<feature type="domain" description="HTH araC/xylS-type" evidence="5">
    <location>
        <begin position="161"/>
        <end position="259"/>
    </location>
</feature>
<dbReference type="GO" id="GO:0043565">
    <property type="term" value="F:sequence-specific DNA binding"/>
    <property type="evidence" value="ECO:0007669"/>
    <property type="project" value="InterPro"/>
</dbReference>
<reference evidence="6" key="2">
    <citation type="submission" date="2021-04" db="EMBL/GenBank/DDBJ databases">
        <authorList>
            <person name="Gilroy R."/>
        </authorList>
    </citation>
    <scope>NUCLEOTIDE SEQUENCE</scope>
    <source>
        <strain evidence="6">ChiBcec16_6824</strain>
    </source>
</reference>
<evidence type="ECO:0000313" key="7">
    <source>
        <dbReference type="Proteomes" id="UP000823868"/>
    </source>
</evidence>
<dbReference type="AlphaFoldDB" id="A0A9D2C089"/>
<keyword evidence="3" id="KW-0804">Transcription</keyword>
<dbReference type="SMART" id="SM00342">
    <property type="entry name" value="HTH_ARAC"/>
    <property type="match status" value="1"/>
</dbReference>
<dbReference type="EMBL" id="DXDX01000218">
    <property type="protein sequence ID" value="HIY22638.1"/>
    <property type="molecule type" value="Genomic_DNA"/>
</dbReference>